<proteinExistence type="predicted"/>
<name>A0AAD6J1A9_DREDA</name>
<feature type="domain" description="Hemerythrin-like" evidence="1">
    <location>
        <begin position="77"/>
        <end position="198"/>
    </location>
</feature>
<dbReference type="EMBL" id="JAQGDS010000003">
    <property type="protein sequence ID" value="KAJ6262082.1"/>
    <property type="molecule type" value="Genomic_DNA"/>
</dbReference>
<dbReference type="Pfam" id="PF01814">
    <property type="entry name" value="Hemerythrin"/>
    <property type="match status" value="1"/>
</dbReference>
<dbReference type="InterPro" id="IPR012312">
    <property type="entry name" value="Hemerythrin-like"/>
</dbReference>
<protein>
    <recommendedName>
        <fullName evidence="1">Hemerythrin-like domain-containing protein</fullName>
    </recommendedName>
</protein>
<sequence length="285" mass="32251">MATQTEHTYTDRNAEKFPDPVEPLDIDKYNISPATVNMKDPVGESMSQSLMAQSIACKFSHVSLQLVASTMGLFMIHGLLRRSLRCVARHARTVEPARRAAFVAYAKMSLDILHSHHGHEEDLWFPIMKPYVDFEESSHEHEEIERLMLSGYDLLKTAQAHVDARKSATAPAWPGEEISTTVGRLVELLIPHLQKEETLACLYGRRAPASVYHEFEKQIEKAVNAEMKEAGMVWSGSFQLRHWSKNEKAVWPPMPALVRGGFEFLGWLFYGKTLAFGPTAEELKN</sequence>
<comment type="caution">
    <text evidence="2">The sequence shown here is derived from an EMBL/GenBank/DDBJ whole genome shotgun (WGS) entry which is preliminary data.</text>
</comment>
<dbReference type="AlphaFoldDB" id="A0AAD6J1A9"/>
<accession>A0AAD6J1A9</accession>
<gene>
    <name evidence="2" type="ORF">Dda_2886</name>
</gene>
<dbReference type="Gene3D" id="1.20.120.520">
    <property type="entry name" value="nmb1532 protein domain like"/>
    <property type="match status" value="1"/>
</dbReference>
<organism evidence="2 3">
    <name type="scientific">Drechslerella dactyloides</name>
    <name type="common">Nematode-trapping fungus</name>
    <name type="synonym">Arthrobotrys dactyloides</name>
    <dbReference type="NCBI Taxonomy" id="74499"/>
    <lineage>
        <taxon>Eukaryota</taxon>
        <taxon>Fungi</taxon>
        <taxon>Dikarya</taxon>
        <taxon>Ascomycota</taxon>
        <taxon>Pezizomycotina</taxon>
        <taxon>Orbiliomycetes</taxon>
        <taxon>Orbiliales</taxon>
        <taxon>Orbiliaceae</taxon>
        <taxon>Drechslerella</taxon>
    </lineage>
</organism>
<evidence type="ECO:0000313" key="2">
    <source>
        <dbReference type="EMBL" id="KAJ6262082.1"/>
    </source>
</evidence>
<evidence type="ECO:0000259" key="1">
    <source>
        <dbReference type="Pfam" id="PF01814"/>
    </source>
</evidence>
<dbReference type="Proteomes" id="UP001221413">
    <property type="component" value="Unassembled WGS sequence"/>
</dbReference>
<keyword evidence="3" id="KW-1185">Reference proteome</keyword>
<evidence type="ECO:0000313" key="3">
    <source>
        <dbReference type="Proteomes" id="UP001221413"/>
    </source>
</evidence>
<reference evidence="2" key="1">
    <citation type="submission" date="2023-01" db="EMBL/GenBank/DDBJ databases">
        <title>The chitinases involved in constricting ring structure development in the nematode-trapping fungus Drechslerella dactyloides.</title>
        <authorList>
            <person name="Wang R."/>
            <person name="Zhang L."/>
            <person name="Tang P."/>
            <person name="Li S."/>
            <person name="Liang L."/>
        </authorList>
    </citation>
    <scope>NUCLEOTIDE SEQUENCE</scope>
    <source>
        <strain evidence="2">YMF1.00031</strain>
    </source>
</reference>
<dbReference type="CDD" id="cd12108">
    <property type="entry name" value="Hr-like"/>
    <property type="match status" value="1"/>
</dbReference>